<dbReference type="PROSITE" id="PS50196">
    <property type="entry name" value="RANBD1"/>
    <property type="match status" value="1"/>
</dbReference>
<dbReference type="EMBL" id="HE681720">
    <property type="protein sequence ID" value="CCG22239.1"/>
    <property type="molecule type" value="Genomic_DNA"/>
</dbReference>
<evidence type="ECO:0000256" key="3">
    <source>
        <dbReference type="SAM" id="MobiDB-lite"/>
    </source>
</evidence>
<evidence type="ECO:0000256" key="1">
    <source>
        <dbReference type="ARBA" id="ARBA00004123"/>
    </source>
</evidence>
<evidence type="ECO:0000313" key="6">
    <source>
        <dbReference type="Proteomes" id="UP000005018"/>
    </source>
</evidence>
<dbReference type="GO" id="GO:0005634">
    <property type="term" value="C:nucleus"/>
    <property type="evidence" value="ECO:0007669"/>
    <property type="project" value="UniProtKB-SubCell"/>
</dbReference>
<keyword evidence="2" id="KW-0539">Nucleus</keyword>
<evidence type="ECO:0000313" key="5">
    <source>
        <dbReference type="EMBL" id="CCG22239.1"/>
    </source>
</evidence>
<dbReference type="Gene3D" id="2.30.29.30">
    <property type="entry name" value="Pleckstrin-homology domain (PH domain)/Phosphotyrosine-binding domain (PTB)"/>
    <property type="match status" value="1"/>
</dbReference>
<dbReference type="GeneID" id="14538373"/>
<name>H8WZP4_CANO9</name>
<feature type="compositionally biased region" description="Polar residues" evidence="3">
    <location>
        <begin position="194"/>
        <end position="205"/>
    </location>
</feature>
<dbReference type="GO" id="GO:0006607">
    <property type="term" value="P:NLS-bearing protein import into nucleus"/>
    <property type="evidence" value="ECO:0007669"/>
    <property type="project" value="TreeGrafter"/>
</dbReference>
<feature type="compositionally biased region" description="Polar residues" evidence="3">
    <location>
        <begin position="134"/>
        <end position="160"/>
    </location>
</feature>
<feature type="region of interest" description="Disordered" evidence="3">
    <location>
        <begin position="134"/>
        <end position="240"/>
    </location>
</feature>
<comment type="subcellular location">
    <subcellularLocation>
        <location evidence="1">Nucleus</location>
    </subcellularLocation>
</comment>
<feature type="region of interest" description="Disordered" evidence="3">
    <location>
        <begin position="1"/>
        <end position="28"/>
    </location>
</feature>
<feature type="compositionally biased region" description="Basic and acidic residues" evidence="3">
    <location>
        <begin position="1"/>
        <end position="13"/>
    </location>
</feature>
<dbReference type="InterPro" id="IPR045255">
    <property type="entry name" value="RanBP1-like"/>
</dbReference>
<evidence type="ECO:0000259" key="4">
    <source>
        <dbReference type="PROSITE" id="PS50196"/>
    </source>
</evidence>
<dbReference type="OrthoDB" id="411251at2759"/>
<proteinExistence type="predicted"/>
<protein>
    <recommendedName>
        <fullName evidence="4">RanBD1 domain-containing protein</fullName>
    </recommendedName>
</protein>
<dbReference type="Pfam" id="PF00638">
    <property type="entry name" value="Ran_BP1"/>
    <property type="match status" value="1"/>
</dbReference>
<gene>
    <name evidence="5" type="ORF">CORT_0B05310</name>
</gene>
<evidence type="ECO:0000256" key="2">
    <source>
        <dbReference type="ARBA" id="ARBA00023242"/>
    </source>
</evidence>
<reference evidence="5 6" key="1">
    <citation type="journal article" date="2012" name="PLoS ONE">
        <title>Sequence and analysis of the genome of the pathogenic yeast Candida orthopsilosis.</title>
        <authorList>
            <person name="Riccombeni A."/>
            <person name="Vidanes G."/>
            <person name="Proux-Wera E."/>
            <person name="Wolfe K.H."/>
            <person name="Butler G."/>
        </authorList>
    </citation>
    <scope>NUCLEOTIDE SEQUENCE [LARGE SCALE GENOMIC DNA]</scope>
    <source>
        <strain evidence="5 6">Co 90-125</strain>
    </source>
</reference>
<sequence>MPGESPAKRKIETDESSSLKRTKSIGHEDLKTTIINEVKQIFEDRIARLESRVKFLEDELDLEENESKGVDSKNAVEKEEKPSENGPVSIQKKSPPPLPPRVTFGKPPFQFNSNNGNNKANDAKVEAKLIKSSPNPVFGATTSFGNMNNKQDPVVQNSQKTTTPTPTPTPSFGTFGSKSRFGNAFQESLKQKSFLDSSDNSTDSSGARVDSKDESQATNTTQQFKQVDLNPVEQSTGEEDERSLFNCTAKLFELQLANITEGWKERGVGPLHLNQSVHDSSQVRIVMRSQGLLKVILNYKIQRTTEVLEGLEASLAPEKYIRFNSVSEGKPIQYLLKFTNQQVRDDLIKNINDLKSKM</sequence>
<dbReference type="RefSeq" id="XP_003867676.1">
    <property type="nucleotide sequence ID" value="XM_003867628.1"/>
</dbReference>
<keyword evidence="6" id="KW-1185">Reference proteome</keyword>
<feature type="compositionally biased region" description="Basic and acidic residues" evidence="3">
    <location>
        <begin position="65"/>
        <end position="83"/>
    </location>
</feature>
<dbReference type="SUPFAM" id="SSF50729">
    <property type="entry name" value="PH domain-like"/>
    <property type="match status" value="1"/>
</dbReference>
<feature type="domain" description="RanBD1" evidence="4">
    <location>
        <begin position="228"/>
        <end position="358"/>
    </location>
</feature>
<dbReference type="eggNOG" id="KOG0864">
    <property type="taxonomic scope" value="Eukaryota"/>
</dbReference>
<dbReference type="PANTHER" id="PTHR23138">
    <property type="entry name" value="RAN BINDING PROTEIN"/>
    <property type="match status" value="1"/>
</dbReference>
<dbReference type="KEGG" id="cot:CORT_0B05310"/>
<dbReference type="InterPro" id="IPR000156">
    <property type="entry name" value="Ran_bind_dom"/>
</dbReference>
<accession>H8WZP4</accession>
<dbReference type="InterPro" id="IPR011993">
    <property type="entry name" value="PH-like_dom_sf"/>
</dbReference>
<feature type="compositionally biased region" description="Polar residues" evidence="3">
    <location>
        <begin position="216"/>
        <end position="225"/>
    </location>
</feature>
<feature type="region of interest" description="Disordered" evidence="3">
    <location>
        <begin position="58"/>
        <end position="121"/>
    </location>
</feature>
<dbReference type="PANTHER" id="PTHR23138:SF142">
    <property type="entry name" value="RAN-BINDING PROTEIN 3B-RELATED"/>
    <property type="match status" value="1"/>
</dbReference>
<dbReference type="HOGENOM" id="CLU_058492_0_0_1"/>
<dbReference type="Proteomes" id="UP000005018">
    <property type="component" value="Chromosome 2"/>
</dbReference>
<dbReference type="AlphaFoldDB" id="H8WZP4"/>
<dbReference type="SMART" id="SM00160">
    <property type="entry name" value="RanBD"/>
    <property type="match status" value="1"/>
</dbReference>
<organism evidence="5 6">
    <name type="scientific">Candida orthopsilosis (strain 90-125)</name>
    <name type="common">Yeast</name>
    <dbReference type="NCBI Taxonomy" id="1136231"/>
    <lineage>
        <taxon>Eukaryota</taxon>
        <taxon>Fungi</taxon>
        <taxon>Dikarya</taxon>
        <taxon>Ascomycota</taxon>
        <taxon>Saccharomycotina</taxon>
        <taxon>Pichiomycetes</taxon>
        <taxon>Debaryomycetaceae</taxon>
        <taxon>Candida/Lodderomyces clade</taxon>
        <taxon>Candida</taxon>
    </lineage>
</organism>